<evidence type="ECO:0000313" key="2">
    <source>
        <dbReference type="EMBL" id="SHL19311.1"/>
    </source>
</evidence>
<dbReference type="InterPro" id="IPR011330">
    <property type="entry name" value="Glyco_hydro/deAcase_b/a-brl"/>
</dbReference>
<keyword evidence="1" id="KW-0472">Membrane</keyword>
<keyword evidence="1" id="KW-1133">Transmembrane helix</keyword>
<keyword evidence="1" id="KW-0812">Transmembrane</keyword>
<feature type="transmembrane region" description="Helical" evidence="1">
    <location>
        <begin position="7"/>
        <end position="25"/>
    </location>
</feature>
<dbReference type="PANTHER" id="PTHR30105:SF2">
    <property type="entry name" value="DIVERGENT POLYSACCHARIDE DEACETYLASE SUPERFAMILY"/>
    <property type="match status" value="1"/>
</dbReference>
<dbReference type="EMBL" id="FRAW01000045">
    <property type="protein sequence ID" value="SHL19311.1"/>
    <property type="molecule type" value="Genomic_DNA"/>
</dbReference>
<evidence type="ECO:0000313" key="3">
    <source>
        <dbReference type="Proteomes" id="UP000184275"/>
    </source>
</evidence>
<gene>
    <name evidence="2" type="ORF">SAMN05720469_1452</name>
</gene>
<keyword evidence="3" id="KW-1185">Reference proteome</keyword>
<dbReference type="GO" id="GO:0005975">
    <property type="term" value="P:carbohydrate metabolic process"/>
    <property type="evidence" value="ECO:0007669"/>
    <property type="project" value="InterPro"/>
</dbReference>
<evidence type="ECO:0008006" key="4">
    <source>
        <dbReference type="Google" id="ProtNLM"/>
    </source>
</evidence>
<dbReference type="SUPFAM" id="SSF88713">
    <property type="entry name" value="Glycoside hydrolase/deacetylase"/>
    <property type="match status" value="1"/>
</dbReference>
<reference evidence="3" key="1">
    <citation type="submission" date="2016-11" db="EMBL/GenBank/DDBJ databases">
        <authorList>
            <person name="Varghese N."/>
            <person name="Submissions S."/>
        </authorList>
    </citation>
    <scope>NUCLEOTIDE SEQUENCE [LARGE SCALE GENOMIC DNA]</scope>
    <source>
        <strain evidence="3">UWOS</strain>
    </source>
</reference>
<dbReference type="Pfam" id="PF04748">
    <property type="entry name" value="Polysacc_deac_2"/>
    <property type="match status" value="1"/>
</dbReference>
<dbReference type="Proteomes" id="UP000184275">
    <property type="component" value="Unassembled WGS sequence"/>
</dbReference>
<proteinExistence type="predicted"/>
<dbReference type="InterPro" id="IPR006837">
    <property type="entry name" value="Divergent_DAC"/>
</dbReference>
<evidence type="ECO:0000256" key="1">
    <source>
        <dbReference type="SAM" id="Phobius"/>
    </source>
</evidence>
<organism evidence="2 3">
    <name type="scientific">Fibrobacter intestinalis</name>
    <dbReference type="NCBI Taxonomy" id="28122"/>
    <lineage>
        <taxon>Bacteria</taxon>
        <taxon>Pseudomonadati</taxon>
        <taxon>Fibrobacterota</taxon>
        <taxon>Fibrobacteria</taxon>
        <taxon>Fibrobacterales</taxon>
        <taxon>Fibrobacteraceae</taxon>
        <taxon>Fibrobacter</taxon>
    </lineage>
</organism>
<dbReference type="AlphaFoldDB" id="A0A1M6YLW2"/>
<dbReference type="Gene3D" id="3.20.20.370">
    <property type="entry name" value="Glycoside hydrolase/deacetylase"/>
    <property type="match status" value="1"/>
</dbReference>
<accession>A0A1M6YLW2</accession>
<protein>
    <recommendedName>
        <fullName evidence="4">Divergent polysaccharide deacetylase</fullName>
    </recommendedName>
</protein>
<name>A0A1M6YLW2_9BACT</name>
<sequence>MKKKSSLIILISLLIVILVGIFSVISNRPAFENTLVAIGIKEAPILQANADPYIQELLEAIPVSKIVPKKKNASRIIWQVGRGISYPNYLLRAQKHLESHGGKVLSMEEIHANRASKVLLDFVAPFGDTFHIEMQMADTFYDNTSRLAVAFYTNSKLKLFSSHLNQLKYPYSLLITPSEMPELKNELEKLNGYESVIWLPMESKQKIQKYKPIYIHHSENDIRTMLQDAMEQIPSAIGVATRFGDRAVEQQALLHAIFRPLKEHHLWFMDLTNNRYSKTQEVCDEISLKCRLEKPFNPNQTNYSDYIKSVLRMAQRSGKAILMLPLCAETFKAIENLEADAMEQGTEFISLSHIFQKE</sequence>
<dbReference type="RefSeq" id="WP_073306111.1">
    <property type="nucleotide sequence ID" value="NZ_FRAW01000045.1"/>
</dbReference>
<dbReference type="PANTHER" id="PTHR30105">
    <property type="entry name" value="UNCHARACTERIZED YIBQ-RELATED"/>
    <property type="match status" value="1"/>
</dbReference>